<feature type="transmembrane region" description="Helical" evidence="1">
    <location>
        <begin position="51"/>
        <end position="68"/>
    </location>
</feature>
<gene>
    <name evidence="2" type="ORF">B5E41_29090</name>
</gene>
<name>A0A246DL79_9HYPH</name>
<evidence type="ECO:0000313" key="3">
    <source>
        <dbReference type="Proteomes" id="UP000197269"/>
    </source>
</evidence>
<protein>
    <submittedName>
        <fullName evidence="2">Uncharacterized protein</fullName>
    </submittedName>
</protein>
<sequence length="69" mass="7710">MVSMLLFKLSSRNFIRTVFVGASFITALFLADKTFFYDWIANRLGPEAFKLALQFLLITVLGGALSAFV</sequence>
<organism evidence="2 3">
    <name type="scientific">Rhizobium esperanzae</name>
    <dbReference type="NCBI Taxonomy" id="1967781"/>
    <lineage>
        <taxon>Bacteria</taxon>
        <taxon>Pseudomonadati</taxon>
        <taxon>Pseudomonadota</taxon>
        <taxon>Alphaproteobacteria</taxon>
        <taxon>Hyphomicrobiales</taxon>
        <taxon>Rhizobiaceae</taxon>
        <taxon>Rhizobium/Agrobacterium group</taxon>
        <taxon>Rhizobium</taxon>
    </lineage>
</organism>
<dbReference type="Proteomes" id="UP000197269">
    <property type="component" value="Unassembled WGS sequence"/>
</dbReference>
<keyword evidence="1" id="KW-0472">Membrane</keyword>
<dbReference type="AlphaFoldDB" id="A0A246DL79"/>
<feature type="transmembrane region" description="Helical" evidence="1">
    <location>
        <begin position="14"/>
        <end position="31"/>
    </location>
</feature>
<evidence type="ECO:0000313" key="2">
    <source>
        <dbReference type="EMBL" id="OWO89984.1"/>
    </source>
</evidence>
<keyword evidence="1" id="KW-0812">Transmembrane</keyword>
<proteinExistence type="predicted"/>
<keyword evidence="1" id="KW-1133">Transmembrane helix</keyword>
<feature type="non-terminal residue" evidence="2">
    <location>
        <position position="69"/>
    </location>
</feature>
<comment type="caution">
    <text evidence="2">The sequence shown here is derived from an EMBL/GenBank/DDBJ whole genome shotgun (WGS) entry which is preliminary data.</text>
</comment>
<evidence type="ECO:0000256" key="1">
    <source>
        <dbReference type="SAM" id="Phobius"/>
    </source>
</evidence>
<reference evidence="2 3" key="1">
    <citation type="submission" date="2017-03" db="EMBL/GenBank/DDBJ databases">
        <title>Genome of strain Rhizobium sp. CNPSo 668.</title>
        <authorList>
            <person name="Ribeiro R."/>
        </authorList>
    </citation>
    <scope>NUCLEOTIDE SEQUENCE [LARGE SCALE GENOMIC DNA]</scope>
    <source>
        <strain evidence="2 3">CNPSo 668</strain>
    </source>
</reference>
<accession>A0A246DL79</accession>
<dbReference type="EMBL" id="MXPU01000032">
    <property type="protein sequence ID" value="OWO89984.1"/>
    <property type="molecule type" value="Genomic_DNA"/>
</dbReference>